<protein>
    <submittedName>
        <fullName evidence="2">Uncharacterized protein</fullName>
    </submittedName>
</protein>
<dbReference type="EMBL" id="AGVV01000004">
    <property type="protein sequence ID" value="EHK79382.1"/>
    <property type="molecule type" value="Genomic_DNA"/>
</dbReference>
<dbReference type="Proteomes" id="UP000004038">
    <property type="component" value="Unassembled WGS sequence"/>
</dbReference>
<dbReference type="AlphaFoldDB" id="H0FU51"/>
<evidence type="ECO:0000313" key="3">
    <source>
        <dbReference type="Proteomes" id="UP000004038"/>
    </source>
</evidence>
<sequence>MRAAAREPDDSDEGSGLETIERFLVSKFGDKFASRLIVAASVRAISVLIREHPIIAARLLGVGLARAARLGLDDAHDFLQLRGRTKRSMEHPSSDTQPSVPLVGSRAGSLSGNE</sequence>
<reference evidence="2 3" key="1">
    <citation type="journal article" date="2012" name="J. Bacteriol.">
        <title>Draft Genome Sequence of Sinorhizobium meliloti CCNWSX0020, a Nitrogen-Fixing Symbiont with Copper Tolerance Capability Isolated from Lead-Zinc Mine Tailings.</title>
        <authorList>
            <person name="Li Z."/>
            <person name="Ma Z."/>
            <person name="Hao X."/>
            <person name="Wei G."/>
        </authorList>
    </citation>
    <scope>NUCLEOTIDE SEQUENCE [LARGE SCALE GENOMIC DNA]</scope>
    <source>
        <strain evidence="2 3">CCNWSX0020</strain>
    </source>
</reference>
<gene>
    <name evidence="2" type="ORF">SM0020_03390</name>
</gene>
<feature type="region of interest" description="Disordered" evidence="1">
    <location>
        <begin position="83"/>
        <end position="114"/>
    </location>
</feature>
<evidence type="ECO:0000256" key="1">
    <source>
        <dbReference type="SAM" id="MobiDB-lite"/>
    </source>
</evidence>
<organism evidence="2 3">
    <name type="scientific">Sinorhizobium meliloti CCNWSX0020</name>
    <dbReference type="NCBI Taxonomy" id="1107881"/>
    <lineage>
        <taxon>Bacteria</taxon>
        <taxon>Pseudomonadati</taxon>
        <taxon>Pseudomonadota</taxon>
        <taxon>Alphaproteobacteria</taxon>
        <taxon>Hyphomicrobiales</taxon>
        <taxon>Rhizobiaceae</taxon>
        <taxon>Sinorhizobium/Ensifer group</taxon>
        <taxon>Sinorhizobium</taxon>
    </lineage>
</organism>
<name>H0FU51_RHIML</name>
<evidence type="ECO:0000313" key="2">
    <source>
        <dbReference type="EMBL" id="EHK79382.1"/>
    </source>
</evidence>
<accession>H0FU51</accession>
<proteinExistence type="predicted"/>